<reference evidence="10 11" key="1">
    <citation type="journal article" date="2024" name="Appl. Environ. Microbiol.">
        <title>Pontiella agarivorans sp. nov., a novel marine anaerobic bacterium capable of degrading macroalgal polysaccharides and fixing nitrogen.</title>
        <authorList>
            <person name="Liu N."/>
            <person name="Kivenson V."/>
            <person name="Peng X."/>
            <person name="Cui Z."/>
            <person name="Lankiewicz T.S."/>
            <person name="Gosselin K.M."/>
            <person name="English C.J."/>
            <person name="Blair E.M."/>
            <person name="O'Malley M.A."/>
            <person name="Valentine D.L."/>
        </authorList>
    </citation>
    <scope>NUCLEOTIDE SEQUENCE [LARGE SCALE GENOMIC DNA]</scope>
    <source>
        <strain evidence="10 11">NLcol2</strain>
    </source>
</reference>
<comment type="similarity">
    <text evidence="2 9">Belongs to the inositol monophosphatase superfamily. CysQ family.</text>
</comment>
<dbReference type="EMBL" id="JARVCO010000002">
    <property type="protein sequence ID" value="MDZ8117308.1"/>
    <property type="molecule type" value="Genomic_DNA"/>
</dbReference>
<dbReference type="Gene3D" id="3.40.190.80">
    <property type="match status" value="1"/>
</dbReference>
<dbReference type="InterPro" id="IPR050725">
    <property type="entry name" value="CysQ/Inositol_MonoPase"/>
</dbReference>
<gene>
    <name evidence="9 10" type="primary">cysQ</name>
    <name evidence="10" type="ORF">P9H32_01605</name>
</gene>
<dbReference type="CDD" id="cd01638">
    <property type="entry name" value="CysQ"/>
    <property type="match status" value="1"/>
</dbReference>
<dbReference type="Gene3D" id="3.30.540.10">
    <property type="entry name" value="Fructose-1,6-Bisphosphatase, subunit A, domain 1"/>
    <property type="match status" value="1"/>
</dbReference>
<comment type="function">
    <text evidence="9">Converts adenosine-3',5'-bisphosphate (PAP) to AMP.</text>
</comment>
<evidence type="ECO:0000256" key="7">
    <source>
        <dbReference type="ARBA" id="ARBA00022842"/>
    </source>
</evidence>
<evidence type="ECO:0000256" key="4">
    <source>
        <dbReference type="ARBA" id="ARBA00022519"/>
    </source>
</evidence>
<comment type="cofactor">
    <cofactor evidence="9">
        <name>Mg(2+)</name>
        <dbReference type="ChEBI" id="CHEBI:18420"/>
    </cofactor>
</comment>
<dbReference type="PROSITE" id="PS00630">
    <property type="entry name" value="IMP_2"/>
    <property type="match status" value="1"/>
</dbReference>
<feature type="binding site" evidence="9">
    <location>
        <position position="61"/>
    </location>
    <ligand>
        <name>Mg(2+)</name>
        <dbReference type="ChEBI" id="CHEBI:18420"/>
        <label>1</label>
    </ligand>
</feature>
<feature type="binding site" evidence="9">
    <location>
        <position position="226"/>
    </location>
    <ligand>
        <name>Mg(2+)</name>
        <dbReference type="ChEBI" id="CHEBI:18420"/>
        <label>2</label>
    </ligand>
</feature>
<evidence type="ECO:0000256" key="8">
    <source>
        <dbReference type="ARBA" id="ARBA00023136"/>
    </source>
</evidence>
<evidence type="ECO:0000256" key="1">
    <source>
        <dbReference type="ARBA" id="ARBA00001625"/>
    </source>
</evidence>
<evidence type="ECO:0000256" key="3">
    <source>
        <dbReference type="ARBA" id="ARBA00022475"/>
    </source>
</evidence>
<feature type="binding site" evidence="9">
    <location>
        <position position="83"/>
    </location>
    <ligand>
        <name>Mg(2+)</name>
        <dbReference type="ChEBI" id="CHEBI:18420"/>
        <label>1</label>
    </ligand>
</feature>
<dbReference type="InterPro" id="IPR000760">
    <property type="entry name" value="Inositol_monophosphatase-like"/>
</dbReference>
<dbReference type="EC" id="3.1.3.7" evidence="9"/>
<proteinExistence type="inferred from homology"/>
<keyword evidence="11" id="KW-1185">Reference proteome</keyword>
<sequence length="281" mass="30553">MMMETAVKAALEAGDAILEIYARDFEVEFKADESPLTEADKKSHEIIVQALETTPCPVLSEESKAIDYAVRKSWGTYWLVDPIDGTKEFIKKNGEFTVNIALVENGVPVMGVVYVPVEGSLYLGSKQGAFKAVKGEHFQSLEELLEKLPDPVNFQTLKVSGAPEGPLKVVASKSHCNDETLQFISELEEEYGAAERVSRGSSLKLCMVAEGVADIYPRIAPTCEWDTAAAHAVVTAAGGRVFEYRDGLSAAAYKTGSDSVSDVLYNKENLLNPFFVVSGLN</sequence>
<dbReference type="HAMAP" id="MF_02095">
    <property type="entry name" value="CysQ"/>
    <property type="match status" value="1"/>
</dbReference>
<dbReference type="PANTHER" id="PTHR43028">
    <property type="entry name" value="3'(2'),5'-BISPHOSPHATE NUCLEOTIDASE 1"/>
    <property type="match status" value="1"/>
</dbReference>
<evidence type="ECO:0000256" key="9">
    <source>
        <dbReference type="HAMAP-Rule" id="MF_02095"/>
    </source>
</evidence>
<dbReference type="NCBIfam" id="TIGR01331">
    <property type="entry name" value="bisphos_cysQ"/>
    <property type="match status" value="1"/>
</dbReference>
<dbReference type="PRINTS" id="PR00377">
    <property type="entry name" value="IMPHPHTASES"/>
</dbReference>
<dbReference type="InterPro" id="IPR006240">
    <property type="entry name" value="CysQ"/>
</dbReference>
<keyword evidence="3 9" id="KW-1003">Cell membrane</keyword>
<feature type="binding site" evidence="9">
    <location>
        <position position="81"/>
    </location>
    <ligand>
        <name>Mg(2+)</name>
        <dbReference type="ChEBI" id="CHEBI:18420"/>
        <label>1</label>
    </ligand>
</feature>
<keyword evidence="5 9" id="KW-0479">Metal-binding</keyword>
<evidence type="ECO:0000313" key="11">
    <source>
        <dbReference type="Proteomes" id="UP001290861"/>
    </source>
</evidence>
<evidence type="ECO:0000313" key="10">
    <source>
        <dbReference type="EMBL" id="MDZ8117308.1"/>
    </source>
</evidence>
<organism evidence="10 11">
    <name type="scientific">Pontiella agarivorans</name>
    <dbReference type="NCBI Taxonomy" id="3038953"/>
    <lineage>
        <taxon>Bacteria</taxon>
        <taxon>Pseudomonadati</taxon>
        <taxon>Kiritimatiellota</taxon>
        <taxon>Kiritimatiellia</taxon>
        <taxon>Kiritimatiellales</taxon>
        <taxon>Pontiellaceae</taxon>
        <taxon>Pontiella</taxon>
    </lineage>
</organism>
<name>A0ABU5MSY1_9BACT</name>
<evidence type="ECO:0000256" key="5">
    <source>
        <dbReference type="ARBA" id="ARBA00022723"/>
    </source>
</evidence>
<feature type="binding site" evidence="9">
    <location>
        <position position="84"/>
    </location>
    <ligand>
        <name>Mg(2+)</name>
        <dbReference type="ChEBI" id="CHEBI:18420"/>
        <label>2</label>
    </ligand>
</feature>
<comment type="catalytic activity">
    <reaction evidence="1 9">
        <text>adenosine 3',5'-bisphosphate + H2O = AMP + phosphate</text>
        <dbReference type="Rhea" id="RHEA:10040"/>
        <dbReference type="ChEBI" id="CHEBI:15377"/>
        <dbReference type="ChEBI" id="CHEBI:43474"/>
        <dbReference type="ChEBI" id="CHEBI:58343"/>
        <dbReference type="ChEBI" id="CHEBI:456215"/>
        <dbReference type="EC" id="3.1.3.7"/>
    </reaction>
</comment>
<dbReference type="Pfam" id="PF00459">
    <property type="entry name" value="Inositol_P"/>
    <property type="match status" value="1"/>
</dbReference>
<feature type="binding site" evidence="9">
    <location>
        <position position="226"/>
    </location>
    <ligand>
        <name>substrate</name>
    </ligand>
</feature>
<comment type="subcellular location">
    <subcellularLocation>
        <location evidence="9">Cell membrane</location>
        <topology evidence="9">Peripheral membrane protein</topology>
        <orientation evidence="9">Cytoplasmic side</orientation>
    </subcellularLocation>
</comment>
<dbReference type="PROSITE" id="PS00629">
    <property type="entry name" value="IMP_1"/>
    <property type="match status" value="1"/>
</dbReference>
<evidence type="ECO:0000256" key="6">
    <source>
        <dbReference type="ARBA" id="ARBA00022801"/>
    </source>
</evidence>
<accession>A0ABU5MSY1</accession>
<keyword evidence="8 9" id="KW-0472">Membrane</keyword>
<dbReference type="SUPFAM" id="SSF56655">
    <property type="entry name" value="Carbohydrate phosphatase"/>
    <property type="match status" value="1"/>
</dbReference>
<keyword evidence="6 9" id="KW-0378">Hydrolase</keyword>
<dbReference type="InterPro" id="IPR020583">
    <property type="entry name" value="Inositol_monoP_metal-BS"/>
</dbReference>
<keyword evidence="7 9" id="KW-0460">Magnesium</keyword>
<protein>
    <recommendedName>
        <fullName evidence="9">3'(2'),5'-bisphosphate nucleotidase CysQ</fullName>
        <ecNumber evidence="9">3.1.3.7</ecNumber>
    </recommendedName>
    <alternativeName>
        <fullName evidence="9">3'(2'),5-bisphosphonucleoside 3'(2')-phosphohydrolase</fullName>
    </alternativeName>
    <alternativeName>
        <fullName evidence="9">3'-phosphoadenosine 5'-phosphate phosphatase</fullName>
        <shortName evidence="9">PAP phosphatase</shortName>
    </alternativeName>
</protein>
<evidence type="ECO:0000256" key="2">
    <source>
        <dbReference type="ARBA" id="ARBA00005289"/>
    </source>
</evidence>
<dbReference type="InterPro" id="IPR020550">
    <property type="entry name" value="Inositol_monophosphatase_CS"/>
</dbReference>
<keyword evidence="4" id="KW-0997">Cell inner membrane</keyword>
<dbReference type="PANTHER" id="PTHR43028:SF5">
    <property type="entry name" value="3'(2'),5'-BISPHOSPHATE NUCLEOTIDASE 1"/>
    <property type="match status" value="1"/>
</dbReference>
<dbReference type="GO" id="GO:0008441">
    <property type="term" value="F:3'(2'),5'-bisphosphate nucleotidase activity"/>
    <property type="evidence" value="ECO:0007669"/>
    <property type="project" value="UniProtKB-EC"/>
</dbReference>
<dbReference type="Proteomes" id="UP001290861">
    <property type="component" value="Unassembled WGS sequence"/>
</dbReference>
<comment type="caution">
    <text evidence="10">The sequence shown here is derived from an EMBL/GenBank/DDBJ whole genome shotgun (WGS) entry which is preliminary data.</text>
</comment>
<feature type="binding site" evidence="9">
    <location>
        <position position="81"/>
    </location>
    <ligand>
        <name>Mg(2+)</name>
        <dbReference type="ChEBI" id="CHEBI:18420"/>
        <label>2</label>
    </ligand>
</feature>
<feature type="binding site" evidence="9">
    <location>
        <begin position="83"/>
        <end position="86"/>
    </location>
    <ligand>
        <name>substrate</name>
    </ligand>
</feature>
<feature type="binding site" evidence="9">
    <location>
        <position position="61"/>
    </location>
    <ligand>
        <name>substrate</name>
    </ligand>
</feature>